<dbReference type="EMBL" id="JACFXU010000014">
    <property type="protein sequence ID" value="MBA6413033.1"/>
    <property type="molecule type" value="Genomic_DNA"/>
</dbReference>
<dbReference type="Pfam" id="PF02371">
    <property type="entry name" value="Transposase_20"/>
    <property type="match status" value="1"/>
</dbReference>
<dbReference type="GO" id="GO:0003677">
    <property type="term" value="F:DNA binding"/>
    <property type="evidence" value="ECO:0007669"/>
    <property type="project" value="InterPro"/>
</dbReference>
<dbReference type="PANTHER" id="PTHR33055">
    <property type="entry name" value="TRANSPOSASE FOR INSERTION SEQUENCE ELEMENT IS1111A"/>
    <property type="match status" value="1"/>
</dbReference>
<evidence type="ECO:0000259" key="2">
    <source>
        <dbReference type="Pfam" id="PF02371"/>
    </source>
</evidence>
<dbReference type="GO" id="GO:0004803">
    <property type="term" value="F:transposase activity"/>
    <property type="evidence" value="ECO:0007669"/>
    <property type="project" value="InterPro"/>
</dbReference>
<evidence type="ECO:0000313" key="3">
    <source>
        <dbReference type="EMBL" id="MBA6413033.1"/>
    </source>
</evidence>
<dbReference type="Proteomes" id="UP000539350">
    <property type="component" value="Unassembled WGS sequence"/>
</dbReference>
<organism evidence="3 4">
    <name type="scientific">Sediminihaliea albiluteola</name>
    <dbReference type="NCBI Taxonomy" id="2758564"/>
    <lineage>
        <taxon>Bacteria</taxon>
        <taxon>Pseudomonadati</taxon>
        <taxon>Pseudomonadota</taxon>
        <taxon>Gammaproteobacteria</taxon>
        <taxon>Cellvibrionales</taxon>
        <taxon>Halieaceae</taxon>
        <taxon>Sediminihaliea</taxon>
    </lineage>
</organism>
<dbReference type="InterPro" id="IPR002525">
    <property type="entry name" value="Transp_IS110-like_N"/>
</dbReference>
<sequence length="337" mass="37258">MNQVARVGMDIAKQVFLVHGVDAQGNTVLRKKLRRADVLDFFAQTPKTVIGIESCGGSHYWARELGKLSHSVKLISPHLATPYRRKGKNDANDAEAICEAISRPGMNFVAVKSESQQSILMVHRVRDQLVSDRTSLINQVRGHLMEFGVVLPVGRRQFQRTIVDVFADDSLPKMVFEMLHDMLARLARLDDQVTDLDVKIACWVRQDEAASRLMKLEGIGPLTASALVATAGNGSSFKNGRQFAAWLGLVPSQYSSGGKSKLGGITKRGDRYLRKLLVHGARTVLLMSSKGKGMHHVWIESLRERRPENVVAVAMAAKQARIAWAVMVGERQPSTVN</sequence>
<accession>A0A7W2TW51</accession>
<dbReference type="InterPro" id="IPR003346">
    <property type="entry name" value="Transposase_20"/>
</dbReference>
<feature type="domain" description="Transposase IS110-like N-terminal" evidence="1">
    <location>
        <begin position="7"/>
        <end position="146"/>
    </location>
</feature>
<protein>
    <submittedName>
        <fullName evidence="3">IS110 family transposase</fullName>
    </submittedName>
</protein>
<evidence type="ECO:0000313" key="4">
    <source>
        <dbReference type="Proteomes" id="UP000539350"/>
    </source>
</evidence>
<feature type="domain" description="Transposase IS116/IS110/IS902 C-terminal" evidence="2">
    <location>
        <begin position="211"/>
        <end position="289"/>
    </location>
</feature>
<dbReference type="InterPro" id="IPR047650">
    <property type="entry name" value="Transpos_IS110"/>
</dbReference>
<dbReference type="AlphaFoldDB" id="A0A7W2TW51"/>
<comment type="caution">
    <text evidence="3">The sequence shown here is derived from an EMBL/GenBank/DDBJ whole genome shotgun (WGS) entry which is preliminary data.</text>
</comment>
<dbReference type="RefSeq" id="WP_182171564.1">
    <property type="nucleotide sequence ID" value="NZ_JACFXU010000014.1"/>
</dbReference>
<dbReference type="PANTHER" id="PTHR33055:SF3">
    <property type="entry name" value="PUTATIVE TRANSPOSASE FOR IS117-RELATED"/>
    <property type="match status" value="1"/>
</dbReference>
<reference evidence="3 4" key="1">
    <citation type="submission" date="2020-07" db="EMBL/GenBank/DDBJ databases">
        <title>Halieaceae bacterium, F7430, whole genome shotgun sequencing project.</title>
        <authorList>
            <person name="Jiang S."/>
            <person name="Liu Z.W."/>
            <person name="Du Z.J."/>
        </authorList>
    </citation>
    <scope>NUCLEOTIDE SEQUENCE [LARGE SCALE GENOMIC DNA]</scope>
    <source>
        <strain evidence="3 4">F7430</strain>
    </source>
</reference>
<proteinExistence type="predicted"/>
<gene>
    <name evidence="3" type="ORF">H2508_07910</name>
</gene>
<name>A0A7W2TW51_9GAMM</name>
<keyword evidence="4" id="KW-1185">Reference proteome</keyword>
<dbReference type="GO" id="GO:0006313">
    <property type="term" value="P:DNA transposition"/>
    <property type="evidence" value="ECO:0007669"/>
    <property type="project" value="InterPro"/>
</dbReference>
<dbReference type="Pfam" id="PF01548">
    <property type="entry name" value="DEDD_Tnp_IS110"/>
    <property type="match status" value="1"/>
</dbReference>
<evidence type="ECO:0000259" key="1">
    <source>
        <dbReference type="Pfam" id="PF01548"/>
    </source>
</evidence>
<dbReference type="NCBIfam" id="NF033542">
    <property type="entry name" value="transpos_IS110"/>
    <property type="match status" value="1"/>
</dbReference>